<dbReference type="GO" id="GO:0005741">
    <property type="term" value="C:mitochondrial outer membrane"/>
    <property type="evidence" value="ECO:0007669"/>
    <property type="project" value="UniProtKB-SubCell"/>
</dbReference>
<sequence>MLPHRTVLARRPSSSSCATTAATAAAAWVVKGAPSNVSVIQLASSSILAFTHSMSKVLKFLVPAAAAAGGLYFYQTGSASAPAVLLPPVLKGDGEWVDLKLTNVKPVSNDTKVYTFAFPNAEQTSGLIVASAILTKYVTQKGNNVIRPYTPITDVRKKGSFDLMVKTYEGGKMSVHMRGLEVGDSLPFKGPILKWKWEPNQFKEIGLIGGGTGITPLYQLVHEILSHNDVDKTKITLLYGSKTMDDILLKDELDALAAKYPDQFTVKYFIDKIVDSRKDDKITVGYIGKDVLQENLPKPSADSHVFICGPPPLYKALSGVKVSPTDQGEVSGVLKELGYDKTDVFKF</sequence>
<keyword evidence="6" id="KW-1000">Mitochondrion outer membrane</keyword>
<dbReference type="PRINTS" id="PR00406">
    <property type="entry name" value="CYTB5RDTASE"/>
</dbReference>
<comment type="catalytic activity">
    <reaction evidence="13 15">
        <text>2 Fe(III)-[cytochrome b5] + NADH = 2 Fe(II)-[cytochrome b5] + NAD(+) + H(+)</text>
        <dbReference type="Rhea" id="RHEA:46680"/>
        <dbReference type="Rhea" id="RHEA-COMP:10438"/>
        <dbReference type="Rhea" id="RHEA-COMP:10439"/>
        <dbReference type="ChEBI" id="CHEBI:15378"/>
        <dbReference type="ChEBI" id="CHEBI:29033"/>
        <dbReference type="ChEBI" id="CHEBI:29034"/>
        <dbReference type="ChEBI" id="CHEBI:57540"/>
        <dbReference type="ChEBI" id="CHEBI:57945"/>
        <dbReference type="EC" id="1.6.2.2"/>
    </reaction>
</comment>
<feature type="binding site" evidence="14">
    <location>
        <position position="166"/>
    </location>
    <ligand>
        <name>FAD</name>
        <dbReference type="ChEBI" id="CHEBI:57692"/>
    </ligand>
</feature>
<evidence type="ECO:0000256" key="4">
    <source>
        <dbReference type="ARBA" id="ARBA00022630"/>
    </source>
</evidence>
<keyword evidence="18" id="KW-1185">Reference proteome</keyword>
<gene>
    <name evidence="17" type="ORF">PMKS-003519</name>
</gene>
<dbReference type="AlphaFoldDB" id="A0A1Q2YKW8"/>
<dbReference type="SUPFAM" id="SSF52343">
    <property type="entry name" value="Ferredoxin reductase-like, C-terminal NADP-linked domain"/>
    <property type="match status" value="1"/>
</dbReference>
<dbReference type="Pfam" id="PF00175">
    <property type="entry name" value="NAD_binding_1"/>
    <property type="match status" value="1"/>
</dbReference>
<evidence type="ECO:0000256" key="14">
    <source>
        <dbReference type="PIRSR" id="PIRSR601834-1"/>
    </source>
</evidence>
<keyword evidence="5" id="KW-0812">Transmembrane</keyword>
<evidence type="ECO:0000256" key="2">
    <source>
        <dbReference type="ARBA" id="ARBA00004572"/>
    </source>
</evidence>
<keyword evidence="9 15" id="KW-0560">Oxidoreductase</keyword>
<evidence type="ECO:0000256" key="9">
    <source>
        <dbReference type="ARBA" id="ARBA00023002"/>
    </source>
</evidence>
<evidence type="ECO:0000256" key="10">
    <source>
        <dbReference type="ARBA" id="ARBA00023027"/>
    </source>
</evidence>
<feature type="binding site" evidence="14">
    <location>
        <position position="148"/>
    </location>
    <ligand>
        <name>FAD</name>
        <dbReference type="ChEBI" id="CHEBI:57692"/>
    </ligand>
</feature>
<evidence type="ECO:0000256" key="15">
    <source>
        <dbReference type="RuleBase" id="RU361226"/>
    </source>
</evidence>
<evidence type="ECO:0000256" key="13">
    <source>
        <dbReference type="ARBA" id="ARBA00047682"/>
    </source>
</evidence>
<keyword evidence="11" id="KW-0496">Mitochondrion</keyword>
<evidence type="ECO:0000256" key="11">
    <source>
        <dbReference type="ARBA" id="ARBA00023128"/>
    </source>
</evidence>
<dbReference type="PRINTS" id="PR00371">
    <property type="entry name" value="FPNCR"/>
</dbReference>
<dbReference type="InterPro" id="IPR017938">
    <property type="entry name" value="Riboflavin_synthase-like_b-brl"/>
</dbReference>
<dbReference type="Gene3D" id="3.40.50.80">
    <property type="entry name" value="Nucleotide-binding domain of ferredoxin-NADP reductase (FNR) module"/>
    <property type="match status" value="1"/>
</dbReference>
<evidence type="ECO:0000313" key="17">
    <source>
        <dbReference type="EMBL" id="GAV30013.1"/>
    </source>
</evidence>
<feature type="binding site" evidence="14">
    <location>
        <position position="149"/>
    </location>
    <ligand>
        <name>FAD</name>
        <dbReference type="ChEBI" id="CHEBI:57692"/>
    </ligand>
</feature>
<dbReference type="InterPro" id="IPR001433">
    <property type="entry name" value="OxRdtase_FAD/NAD-bd"/>
</dbReference>
<evidence type="ECO:0000256" key="3">
    <source>
        <dbReference type="ARBA" id="ARBA00006105"/>
    </source>
</evidence>
<reference evidence="17 18" key="1">
    <citation type="submission" date="2016-08" db="EMBL/GenBank/DDBJ databases">
        <title>Whole genome shotgun sequence of Pichia membranifaciens KS47-1.</title>
        <authorList>
            <person name="Konishi M."/>
            <person name="Ishida M."/>
            <person name="Arakawa T."/>
            <person name="Kato Y."/>
            <person name="Horiuchi J."/>
        </authorList>
    </citation>
    <scope>NUCLEOTIDE SEQUENCE [LARGE SCALE GENOMIC DNA]</scope>
    <source>
        <strain evidence="17 18">KS47-1</strain>
    </source>
</reference>
<evidence type="ECO:0000256" key="6">
    <source>
        <dbReference type="ARBA" id="ARBA00022787"/>
    </source>
</evidence>
<dbReference type="FunFam" id="2.40.30.10:FF:000032">
    <property type="entry name" value="NADH-cytochrome b5 reductase"/>
    <property type="match status" value="1"/>
</dbReference>
<comment type="caution">
    <text evidence="17">The sequence shown here is derived from an EMBL/GenBank/DDBJ whole genome shotgun (WGS) entry which is preliminary data.</text>
</comment>
<keyword evidence="4 14" id="KW-0285">Flavoprotein</keyword>
<organism evidence="17 18">
    <name type="scientific">Pichia membranifaciens</name>
    <dbReference type="NCBI Taxonomy" id="4926"/>
    <lineage>
        <taxon>Eukaryota</taxon>
        <taxon>Fungi</taxon>
        <taxon>Dikarya</taxon>
        <taxon>Ascomycota</taxon>
        <taxon>Saccharomycotina</taxon>
        <taxon>Pichiomycetes</taxon>
        <taxon>Pichiales</taxon>
        <taxon>Pichiaceae</taxon>
        <taxon>Pichia</taxon>
    </lineage>
</organism>
<evidence type="ECO:0000256" key="5">
    <source>
        <dbReference type="ARBA" id="ARBA00022692"/>
    </source>
</evidence>
<evidence type="ECO:0000256" key="1">
    <source>
        <dbReference type="ARBA" id="ARBA00001974"/>
    </source>
</evidence>
<comment type="subcellular location">
    <subcellularLocation>
        <location evidence="2">Mitochondrion outer membrane</location>
        <topology evidence="2">Single-pass membrane protein</topology>
    </subcellularLocation>
</comment>
<dbReference type="EC" id="1.6.2.2" evidence="15"/>
<feature type="domain" description="FAD-binding FR-type" evidence="16">
    <location>
        <begin position="94"/>
        <end position="198"/>
    </location>
</feature>
<comment type="cofactor">
    <cofactor evidence="1 14 15">
        <name>FAD</name>
        <dbReference type="ChEBI" id="CHEBI:57692"/>
    </cofactor>
</comment>
<feature type="binding site" evidence="14">
    <location>
        <position position="172"/>
    </location>
    <ligand>
        <name>FAD</name>
        <dbReference type="ChEBI" id="CHEBI:57692"/>
    </ligand>
</feature>
<keyword evidence="8" id="KW-1133">Transmembrane helix</keyword>
<dbReference type="InterPro" id="IPR008333">
    <property type="entry name" value="Cbr1-like_FAD-bd_dom"/>
</dbReference>
<dbReference type="PANTHER" id="PTHR19370">
    <property type="entry name" value="NADH-CYTOCHROME B5 REDUCTASE"/>
    <property type="match status" value="1"/>
</dbReference>
<dbReference type="Proteomes" id="UP000186136">
    <property type="component" value="Unassembled WGS sequence"/>
</dbReference>
<name>A0A1Q2YKW8_9ASCO</name>
<dbReference type="InterPro" id="IPR001709">
    <property type="entry name" value="Flavoprot_Pyr_Nucl_cyt_Rdtase"/>
</dbReference>
<dbReference type="Pfam" id="PF00970">
    <property type="entry name" value="FAD_binding_6"/>
    <property type="match status" value="1"/>
</dbReference>
<dbReference type="CDD" id="cd06183">
    <property type="entry name" value="cyt_b5_reduct_like"/>
    <property type="match status" value="1"/>
</dbReference>
<evidence type="ECO:0000256" key="12">
    <source>
        <dbReference type="ARBA" id="ARBA00023136"/>
    </source>
</evidence>
<dbReference type="PROSITE" id="PS51384">
    <property type="entry name" value="FAD_FR"/>
    <property type="match status" value="1"/>
</dbReference>
<keyword evidence="7 14" id="KW-0274">FAD</keyword>
<keyword evidence="12" id="KW-0472">Membrane</keyword>
<accession>A0A1Q2YKW8</accession>
<dbReference type="EMBL" id="BDGI01000152">
    <property type="protein sequence ID" value="GAV30013.1"/>
    <property type="molecule type" value="Genomic_DNA"/>
</dbReference>
<evidence type="ECO:0000256" key="8">
    <source>
        <dbReference type="ARBA" id="ARBA00022989"/>
    </source>
</evidence>
<evidence type="ECO:0000256" key="7">
    <source>
        <dbReference type="ARBA" id="ARBA00022827"/>
    </source>
</evidence>
<dbReference type="PANTHER" id="PTHR19370:SF171">
    <property type="entry name" value="NADH-CYTOCHROME B5 REDUCTASE 2"/>
    <property type="match status" value="1"/>
</dbReference>
<feature type="binding site" evidence="14">
    <location>
        <position position="174"/>
    </location>
    <ligand>
        <name>FAD</name>
        <dbReference type="ChEBI" id="CHEBI:57692"/>
    </ligand>
</feature>
<protein>
    <recommendedName>
        <fullName evidence="15">NADH-cytochrome b5 reductase</fullName>
        <ecNumber evidence="15">1.6.2.2</ecNumber>
    </recommendedName>
</protein>
<dbReference type="InterPro" id="IPR017927">
    <property type="entry name" value="FAD-bd_FR_type"/>
</dbReference>
<dbReference type="InterPro" id="IPR039261">
    <property type="entry name" value="FNR_nucleotide-bd"/>
</dbReference>
<comment type="similarity">
    <text evidence="3 15">Belongs to the flavoprotein pyridine nucleotide cytochrome reductase family.</text>
</comment>
<dbReference type="Gene3D" id="2.40.30.10">
    <property type="entry name" value="Translation factors"/>
    <property type="match status" value="1"/>
</dbReference>
<dbReference type="FunFam" id="3.40.50.80:FF:000009">
    <property type="entry name" value="NADH-cytochrome b5 reductase"/>
    <property type="match status" value="1"/>
</dbReference>
<dbReference type="GO" id="GO:0006696">
    <property type="term" value="P:ergosterol biosynthetic process"/>
    <property type="evidence" value="ECO:0007669"/>
    <property type="project" value="TreeGrafter"/>
</dbReference>
<evidence type="ECO:0000259" key="16">
    <source>
        <dbReference type="PROSITE" id="PS51384"/>
    </source>
</evidence>
<proteinExistence type="inferred from homology"/>
<feature type="binding site" evidence="14">
    <location>
        <position position="215"/>
    </location>
    <ligand>
        <name>FAD</name>
        <dbReference type="ChEBI" id="CHEBI:57692"/>
    </ligand>
</feature>
<feature type="binding site" evidence="14">
    <location>
        <position position="147"/>
    </location>
    <ligand>
        <name>FAD</name>
        <dbReference type="ChEBI" id="CHEBI:57692"/>
    </ligand>
</feature>
<dbReference type="InterPro" id="IPR001834">
    <property type="entry name" value="CBR-like"/>
</dbReference>
<keyword evidence="10 15" id="KW-0520">NAD</keyword>
<dbReference type="SUPFAM" id="SSF63380">
    <property type="entry name" value="Riboflavin synthase domain-like"/>
    <property type="match status" value="1"/>
</dbReference>
<feature type="binding site" evidence="14">
    <location>
        <position position="173"/>
    </location>
    <ligand>
        <name>FAD</name>
        <dbReference type="ChEBI" id="CHEBI:57692"/>
    </ligand>
</feature>
<dbReference type="OrthoDB" id="432685at2759"/>
<dbReference type="GO" id="GO:0090524">
    <property type="term" value="F:cytochrome-b5 reductase activity, acting on NADH"/>
    <property type="evidence" value="ECO:0007669"/>
    <property type="project" value="UniProtKB-EC"/>
</dbReference>
<evidence type="ECO:0000313" key="18">
    <source>
        <dbReference type="Proteomes" id="UP000186136"/>
    </source>
</evidence>